<feature type="signal peptide" evidence="2">
    <location>
        <begin position="1"/>
        <end position="18"/>
    </location>
</feature>
<dbReference type="InterPro" id="IPR013783">
    <property type="entry name" value="Ig-like_fold"/>
</dbReference>
<dbReference type="EMBL" id="JABSTV010001254">
    <property type="protein sequence ID" value="KAH7940015.1"/>
    <property type="molecule type" value="Genomic_DNA"/>
</dbReference>
<feature type="region of interest" description="Disordered" evidence="1">
    <location>
        <begin position="645"/>
        <end position="669"/>
    </location>
</feature>
<evidence type="ECO:0000313" key="4">
    <source>
        <dbReference type="EMBL" id="KAH7940015.1"/>
    </source>
</evidence>
<gene>
    <name evidence="4" type="ORF">HPB52_020277</name>
</gene>
<evidence type="ECO:0000259" key="3">
    <source>
        <dbReference type="PROSITE" id="PS50853"/>
    </source>
</evidence>
<name>A0A9D4SQX5_RHISA</name>
<dbReference type="GO" id="GO:0016020">
    <property type="term" value="C:membrane"/>
    <property type="evidence" value="ECO:0007669"/>
    <property type="project" value="UniProtKB-SubCell"/>
</dbReference>
<accession>A0A9D4SQX5</accession>
<reference evidence="4" key="1">
    <citation type="journal article" date="2020" name="Cell">
        <title>Large-Scale Comparative Analyses of Tick Genomes Elucidate Their Genetic Diversity and Vector Capacities.</title>
        <authorList>
            <consortium name="Tick Genome and Microbiome Consortium (TIGMIC)"/>
            <person name="Jia N."/>
            <person name="Wang J."/>
            <person name="Shi W."/>
            <person name="Du L."/>
            <person name="Sun Y."/>
            <person name="Zhan W."/>
            <person name="Jiang J.F."/>
            <person name="Wang Q."/>
            <person name="Zhang B."/>
            <person name="Ji P."/>
            <person name="Bell-Sakyi L."/>
            <person name="Cui X.M."/>
            <person name="Yuan T.T."/>
            <person name="Jiang B.G."/>
            <person name="Yang W.F."/>
            <person name="Lam T.T."/>
            <person name="Chang Q.C."/>
            <person name="Ding S.J."/>
            <person name="Wang X.J."/>
            <person name="Zhu J.G."/>
            <person name="Ruan X.D."/>
            <person name="Zhao L."/>
            <person name="Wei J.T."/>
            <person name="Ye R.Z."/>
            <person name="Que T.C."/>
            <person name="Du C.H."/>
            <person name="Zhou Y.H."/>
            <person name="Cheng J.X."/>
            <person name="Dai P.F."/>
            <person name="Guo W.B."/>
            <person name="Han X.H."/>
            <person name="Huang E.J."/>
            <person name="Li L.F."/>
            <person name="Wei W."/>
            <person name="Gao Y.C."/>
            <person name="Liu J.Z."/>
            <person name="Shao H.Z."/>
            <person name="Wang X."/>
            <person name="Wang C.C."/>
            <person name="Yang T.C."/>
            <person name="Huo Q.B."/>
            <person name="Li W."/>
            <person name="Chen H.Y."/>
            <person name="Chen S.E."/>
            <person name="Zhou L.G."/>
            <person name="Ni X.B."/>
            <person name="Tian J.H."/>
            <person name="Sheng Y."/>
            <person name="Liu T."/>
            <person name="Pan Y.S."/>
            <person name="Xia L.Y."/>
            <person name="Li J."/>
            <person name="Zhao F."/>
            <person name="Cao W.C."/>
        </authorList>
    </citation>
    <scope>NUCLEOTIDE SEQUENCE</scope>
    <source>
        <strain evidence="4">Rsan-2018</strain>
    </source>
</reference>
<feature type="compositionally biased region" description="Basic and acidic residues" evidence="1">
    <location>
        <begin position="648"/>
        <end position="658"/>
    </location>
</feature>
<evidence type="ECO:0000256" key="2">
    <source>
        <dbReference type="SAM" id="SignalP"/>
    </source>
</evidence>
<dbReference type="Pfam" id="PF00041">
    <property type="entry name" value="fn3"/>
    <property type="match status" value="2"/>
</dbReference>
<dbReference type="AlphaFoldDB" id="A0A9D4SQX5"/>
<dbReference type="CDD" id="cd00063">
    <property type="entry name" value="FN3"/>
    <property type="match status" value="2"/>
</dbReference>
<dbReference type="SMART" id="SM00060">
    <property type="entry name" value="FN3"/>
    <property type="match status" value="3"/>
</dbReference>
<dbReference type="PANTHER" id="PTHR46957:SF3">
    <property type="entry name" value="CYTOKINE RECEPTOR"/>
    <property type="match status" value="1"/>
</dbReference>
<dbReference type="InterPro" id="IPR036116">
    <property type="entry name" value="FN3_sf"/>
</dbReference>
<protein>
    <recommendedName>
        <fullName evidence="3">Fibronectin type-III domain-containing protein</fullName>
    </recommendedName>
</protein>
<dbReference type="PANTHER" id="PTHR46957">
    <property type="entry name" value="CYTOKINE RECEPTOR"/>
    <property type="match status" value="1"/>
</dbReference>
<comment type="caution">
    <text evidence="4">The sequence shown here is derived from an EMBL/GenBank/DDBJ whole genome shotgun (WGS) entry which is preliminary data.</text>
</comment>
<sequence length="839" mass="90909">MVAYILIAIASLLAAAEAGTAPCTTITVPDFLTADTTHCYDEQPLDICTPYNENDTEKVREQINCTNYDVNYKVLALTMALDTSVAATLPEEDRNQSYSVTEFIVQWCSNGYALPRYLYNYTCEEYLAMVTVTCDAPVTLSVPDVNGLGKCAERNKIANLCMEGDSLTTDCYDQQPLDICTPFNEDDTDKVRELVNCSNYDIEYKTQALTAALNASVAATLPEEERNESLIVSESIVRFCSYGVTLPKDRFKYTCEEYLAMITVTCDTPVELSVPDVGGLSRAASCPEPSAIDVIDVGRDYVTFGWNATQLLPSPLHCACGFPGVYANVCSADANSSDCSEGVTGFTTTQLNMRPGYTHMVCVQTQCSPTNFSSPVCRTVHTLASEPSESFVKLAVSVVSPTKLQVFWNAIHEPDDGDVVKHYEVSWWKRGPRQASAPATGKSTTLTNETSITVDKLEPHATYAVQVVAVCQNGNATTRRPSKIATTTTYPEGLVGVSDVTLSTTNRRPSLCDVSVRWTATAPDPEALEQHEYRVTLCVGSQDVASENCRNMTVQGGRTRVTFPGVQNFAALFATVRPVFNNPDNVFEGEASVTLGTSWTPEIPRVEDLVVRDVTGKSARVSWSKLAQLDGVVGAYYRVAVSAKKNRRPAEDSGRNAEEEQELDAGEGVLEQDVVREVPESEAGLDLTDLKPWTTYAITVTPGVTATGVAVAGESANEAFETPAEPPSKPQSVSIVEREGNRYLTWLPPESWNGPRAGYEVSVACVQDNVRTSGPSAVLSADTTEFVAPSLSPTKSCTLGVHAFNVYRGESLDGDVVRVRLTLPRSEDAAVAEPSSNEA</sequence>
<keyword evidence="2" id="KW-0732">Signal</keyword>
<reference evidence="4" key="2">
    <citation type="submission" date="2021-09" db="EMBL/GenBank/DDBJ databases">
        <authorList>
            <person name="Jia N."/>
            <person name="Wang J."/>
            <person name="Shi W."/>
            <person name="Du L."/>
            <person name="Sun Y."/>
            <person name="Zhan W."/>
            <person name="Jiang J."/>
            <person name="Wang Q."/>
            <person name="Zhang B."/>
            <person name="Ji P."/>
            <person name="Sakyi L.B."/>
            <person name="Cui X."/>
            <person name="Yuan T."/>
            <person name="Jiang B."/>
            <person name="Yang W."/>
            <person name="Lam T.T.-Y."/>
            <person name="Chang Q."/>
            <person name="Ding S."/>
            <person name="Wang X."/>
            <person name="Zhu J."/>
            <person name="Ruan X."/>
            <person name="Zhao L."/>
            <person name="Wei J."/>
            <person name="Que T."/>
            <person name="Du C."/>
            <person name="Cheng J."/>
            <person name="Dai P."/>
            <person name="Han X."/>
            <person name="Huang E."/>
            <person name="Gao Y."/>
            <person name="Liu J."/>
            <person name="Shao H."/>
            <person name="Ye R."/>
            <person name="Li L."/>
            <person name="Wei W."/>
            <person name="Wang X."/>
            <person name="Wang C."/>
            <person name="Huo Q."/>
            <person name="Li W."/>
            <person name="Guo W."/>
            <person name="Chen H."/>
            <person name="Chen S."/>
            <person name="Zhou L."/>
            <person name="Zhou L."/>
            <person name="Ni X."/>
            <person name="Tian J."/>
            <person name="Zhou Y."/>
            <person name="Sheng Y."/>
            <person name="Liu T."/>
            <person name="Pan Y."/>
            <person name="Xia L."/>
            <person name="Li J."/>
            <person name="Zhao F."/>
            <person name="Cao W."/>
        </authorList>
    </citation>
    <scope>NUCLEOTIDE SEQUENCE</scope>
    <source>
        <strain evidence="4">Rsan-2018</strain>
        <tissue evidence="4">Larvae</tissue>
    </source>
</reference>
<feature type="chain" id="PRO_5038403452" description="Fibronectin type-III domain-containing protein" evidence="2">
    <location>
        <begin position="19"/>
        <end position="839"/>
    </location>
</feature>
<dbReference type="PROSITE" id="PS50853">
    <property type="entry name" value="FN3"/>
    <property type="match status" value="2"/>
</dbReference>
<evidence type="ECO:0000256" key="1">
    <source>
        <dbReference type="SAM" id="MobiDB-lite"/>
    </source>
</evidence>
<dbReference type="Proteomes" id="UP000821837">
    <property type="component" value="Chromosome 8"/>
</dbReference>
<proteinExistence type="predicted"/>
<dbReference type="SUPFAM" id="SSF49265">
    <property type="entry name" value="Fibronectin type III"/>
    <property type="match status" value="2"/>
</dbReference>
<dbReference type="InterPro" id="IPR003961">
    <property type="entry name" value="FN3_dom"/>
</dbReference>
<organism evidence="4 5">
    <name type="scientific">Rhipicephalus sanguineus</name>
    <name type="common">Brown dog tick</name>
    <name type="synonym">Ixodes sanguineus</name>
    <dbReference type="NCBI Taxonomy" id="34632"/>
    <lineage>
        <taxon>Eukaryota</taxon>
        <taxon>Metazoa</taxon>
        <taxon>Ecdysozoa</taxon>
        <taxon>Arthropoda</taxon>
        <taxon>Chelicerata</taxon>
        <taxon>Arachnida</taxon>
        <taxon>Acari</taxon>
        <taxon>Parasitiformes</taxon>
        <taxon>Ixodida</taxon>
        <taxon>Ixodoidea</taxon>
        <taxon>Ixodidae</taxon>
        <taxon>Rhipicephalinae</taxon>
        <taxon>Rhipicephalus</taxon>
        <taxon>Rhipicephalus</taxon>
    </lineage>
</organism>
<keyword evidence="5" id="KW-1185">Reference proteome</keyword>
<dbReference type="Gene3D" id="2.60.40.10">
    <property type="entry name" value="Immunoglobulins"/>
    <property type="match status" value="3"/>
</dbReference>
<evidence type="ECO:0000313" key="5">
    <source>
        <dbReference type="Proteomes" id="UP000821837"/>
    </source>
</evidence>
<dbReference type="VEuPathDB" id="VectorBase:RSAN_052622"/>
<dbReference type="VEuPathDB" id="VectorBase:RSAN_051669"/>
<feature type="domain" description="Fibronectin type-III" evidence="3">
    <location>
        <begin position="726"/>
        <end position="825"/>
    </location>
</feature>
<dbReference type="InterPro" id="IPR050713">
    <property type="entry name" value="RTP_Phos/Ushers"/>
</dbReference>
<feature type="domain" description="Fibronectin type-III" evidence="3">
    <location>
        <begin position="387"/>
        <end position="492"/>
    </location>
</feature>